<dbReference type="InterPro" id="IPR051805">
    <property type="entry name" value="Dehydratase_Activator_Redct"/>
</dbReference>
<dbReference type="SUPFAM" id="SSF53067">
    <property type="entry name" value="Actin-like ATPase domain"/>
    <property type="match status" value="2"/>
</dbReference>
<dbReference type="InterPro" id="IPR043129">
    <property type="entry name" value="ATPase_NBD"/>
</dbReference>
<reference evidence="4 5" key="1">
    <citation type="submission" date="2014-12" db="EMBL/GenBank/DDBJ databases">
        <title>Genome assembly of Enhygromyxa salina DSM 15201.</title>
        <authorList>
            <person name="Sharma G."/>
            <person name="Subramanian S."/>
        </authorList>
    </citation>
    <scope>NUCLEOTIDE SEQUENCE [LARGE SCALE GENOMIC DNA]</scope>
    <source>
        <strain evidence="4 5">DSM 15201</strain>
    </source>
</reference>
<feature type="coiled-coil region" evidence="1">
    <location>
        <begin position="1111"/>
        <end position="1149"/>
    </location>
</feature>
<evidence type="ECO:0000259" key="3">
    <source>
        <dbReference type="Pfam" id="PF09989"/>
    </source>
</evidence>
<evidence type="ECO:0000313" key="4">
    <source>
        <dbReference type="EMBL" id="KIG18675.1"/>
    </source>
</evidence>
<sequence length="1206" mass="133261">MRADQSDLVIGMDIGSTTVKAVVINRHSYEILWSDYQRHHTKQPEKVLELLEAILAAHPELIAEPCQMFCTGSGAGPIAEPTGSKFVQEVNAVTLAVEHLYPDVRAVIELGGQDAKIIVFKQDQEGNLTANASMNDKCASGTGATIDKCMIKVGAEPGFATSLHFSDHALHHVAAKCGVFAETDIVNLIKSGIPKDEVLNSLADAIVLQNLSVLTRGNTLKPRVILLGGPNTYLPFLQECWKKRIPETWRDRGFVPPADMTIDEMIFVPDNAELYAAFGAAIYGMSLPDSGARFKGLAPLQEFIRNGRRAKLGDQAGPPLSATTDETDSFRETYTIPKFKPAVLEPGSVVRAVIGLDGGSTSSKAVLVREDGEIVAKAYQLSKGNPIVDAKDLLRSLRDQVHAQGATIECLGLGATGYAADVLEEVALADVNIVETVAHMMSAVHFFGDVDVICDIGGQDIKVLFMRNGDIQGFKLSNSCSAGNGMLLQAMADQFGIPITEYAENAFEASLAPKFSYGCAVFLDTDRVNFQKEGFQKQELLAGLAQVLPKNVWQYVVQIPRMASLGRKFVLQGGTQYNLAAVKAQVDYIKERVPDAEVFVHPHTGEAGAIGAAMECLRRYERTKTTRFIGIEATLGLEFTTQNDESTTCHFCPNECSRTFIDTKRPDGSLSRYISGFSCEKGTVESQEAMLEVVRAKKAIASQYPNMVTYEAKKAFMHFYDTSPMPAAGTMIDDVEVTAGVLKIERRKIRRPFQRSDAHERLRRVRIGMPRVLNFYSTAPFFRAYFEALGVPKQNVVFSDVTDDTLWTEGGRYGSIDPCFPAKVCQAHIHNLLFHKHLPDKQRPLNFIYFPVKTFIPGFIIDTHNNGVCPIVAGTPNVMRAAFTKELDFFAVRDIEYVDDPINMEEQNFLKKNLFDTWGPRLGITQDESDFACRQGFAALDAFNADMEHKGQAILDTAEAENSIAILVLARPYHGDPGIGHSIPEEFQALGYPILSIRSIPKSREYLDRYYKKELDNGDIGSPLEISHVWPENYLANSAQRVWAANFAAHHPNVAILDLSSFKCGSDAPTYGLVDSIIQAAKVPAAALHDLDANKPGGSIKIRVKTYTHSLSLHKERLEDASAKREQLLQSIENKRMELLELKQEQLRKMQRRDPGIDEALEAVRKRVREYVPKPAVQTGQRLLSKAKNLVQIRLGRRDKSESVAP</sequence>
<evidence type="ECO:0000256" key="1">
    <source>
        <dbReference type="SAM" id="Coils"/>
    </source>
</evidence>
<accession>A0A0C2DB33</accession>
<gene>
    <name evidence="4" type="ORF">DB30_07690</name>
</gene>
<dbReference type="AlphaFoldDB" id="A0A0C2DB33"/>
<keyword evidence="1" id="KW-0175">Coiled coil</keyword>
<evidence type="ECO:0000259" key="2">
    <source>
        <dbReference type="Pfam" id="PF01869"/>
    </source>
</evidence>
<feature type="domain" description="DUF2229" evidence="3">
    <location>
        <begin position="766"/>
        <end position="999"/>
    </location>
</feature>
<dbReference type="CDD" id="cd24034">
    <property type="entry name" value="ASKHA_NBD_O66634-like_rpt1"/>
    <property type="match status" value="1"/>
</dbReference>
<protein>
    <recommendedName>
        <fullName evidence="6">Activator of (R)-2-hydroxyglutaryl-CoA dehydratase</fullName>
    </recommendedName>
</protein>
<dbReference type="InterPro" id="IPR002731">
    <property type="entry name" value="ATPase_BadF"/>
</dbReference>
<feature type="domain" description="ATPase BadF/BadG/BcrA/BcrD type" evidence="2">
    <location>
        <begin position="10"/>
        <end position="230"/>
    </location>
</feature>
<feature type="domain" description="ATPase BadF/BadG/BcrA/BcrD type" evidence="2">
    <location>
        <begin position="354"/>
        <end position="614"/>
    </location>
</feature>
<dbReference type="InterPro" id="IPR018709">
    <property type="entry name" value="CoA_activase_DUF2229"/>
</dbReference>
<evidence type="ECO:0008006" key="6">
    <source>
        <dbReference type="Google" id="ProtNLM"/>
    </source>
</evidence>
<dbReference type="PANTHER" id="PTHR32329:SF4">
    <property type="entry name" value="ACTIVATOR OF 2-HYDROXYACYL-COA DEHYDRATASE"/>
    <property type="match status" value="1"/>
</dbReference>
<dbReference type="PANTHER" id="PTHR32329">
    <property type="entry name" value="BIFUNCTIONAL PROTEIN [INCLUDES 2-HYDROXYACYL-COA DEHYDRATASE (N-TER) AND ITS ACTIVATOR DOMAIN (C_TERM)-RELATED"/>
    <property type="match status" value="1"/>
</dbReference>
<organism evidence="4 5">
    <name type="scientific">Enhygromyxa salina</name>
    <dbReference type="NCBI Taxonomy" id="215803"/>
    <lineage>
        <taxon>Bacteria</taxon>
        <taxon>Pseudomonadati</taxon>
        <taxon>Myxococcota</taxon>
        <taxon>Polyangia</taxon>
        <taxon>Nannocystales</taxon>
        <taxon>Nannocystaceae</taxon>
        <taxon>Enhygromyxa</taxon>
    </lineage>
</organism>
<dbReference type="RefSeq" id="WP_146658028.1">
    <property type="nucleotide sequence ID" value="NZ_JMCC02000009.1"/>
</dbReference>
<dbReference type="CDD" id="cd24035">
    <property type="entry name" value="ASKHA_NBD_O66634-like_rpt2"/>
    <property type="match status" value="1"/>
</dbReference>
<dbReference type="Pfam" id="PF09989">
    <property type="entry name" value="DUF2229"/>
    <property type="match status" value="1"/>
</dbReference>
<proteinExistence type="predicted"/>
<evidence type="ECO:0000313" key="5">
    <source>
        <dbReference type="Proteomes" id="UP000031599"/>
    </source>
</evidence>
<comment type="caution">
    <text evidence="4">The sequence shown here is derived from an EMBL/GenBank/DDBJ whole genome shotgun (WGS) entry which is preliminary data.</text>
</comment>
<dbReference type="Gene3D" id="3.30.420.40">
    <property type="match status" value="4"/>
</dbReference>
<dbReference type="Proteomes" id="UP000031599">
    <property type="component" value="Unassembled WGS sequence"/>
</dbReference>
<name>A0A0C2DB33_9BACT</name>
<dbReference type="Pfam" id="PF01869">
    <property type="entry name" value="BcrAD_BadFG"/>
    <property type="match status" value="2"/>
</dbReference>
<dbReference type="EMBL" id="JMCC02000009">
    <property type="protein sequence ID" value="KIG18675.1"/>
    <property type="molecule type" value="Genomic_DNA"/>
</dbReference>